<organism evidence="3 4">
    <name type="scientific">Herbiconiux ginsengi</name>
    <dbReference type="NCBI Taxonomy" id="381665"/>
    <lineage>
        <taxon>Bacteria</taxon>
        <taxon>Bacillati</taxon>
        <taxon>Actinomycetota</taxon>
        <taxon>Actinomycetes</taxon>
        <taxon>Micrococcales</taxon>
        <taxon>Microbacteriaceae</taxon>
        <taxon>Herbiconiux</taxon>
    </lineage>
</organism>
<sequence length="260" mass="28052">MTTLSHTGIAEELIAATRGRTVVQPLRKRFPALTLDDAYAIQVHQLDARRRSGSTLVGRKIGLTSTAMQRQLGIDSPDFGFVLDDMVYSDGDSIPLDRFVAPRVEPELAFVLRHSLSGPGVDREEALAAVEYVFAAIEIIDSRIADWDIGLLDTVADNASCGAIVVAREPMDIDVGHTRSVEVDLHRNGEIVDSGRGDAVLGDPLQPLVWLANVLGEHGATIQAGEIVLTGSFCRAAPVVRGDRVTADFRDHGSLTIDFT</sequence>
<dbReference type="RefSeq" id="WP_092550913.1">
    <property type="nucleotide sequence ID" value="NZ_FNPZ01000001.1"/>
</dbReference>
<dbReference type="STRING" id="381665.SAMN05216554_1530"/>
<keyword evidence="1" id="KW-0456">Lyase</keyword>
<feature type="domain" description="Fumarylacetoacetase-like C-terminal" evidence="2">
    <location>
        <begin position="79"/>
        <end position="256"/>
    </location>
</feature>
<evidence type="ECO:0000256" key="1">
    <source>
        <dbReference type="ARBA" id="ARBA00023239"/>
    </source>
</evidence>
<dbReference type="GO" id="GO:0005737">
    <property type="term" value="C:cytoplasm"/>
    <property type="evidence" value="ECO:0007669"/>
    <property type="project" value="TreeGrafter"/>
</dbReference>
<evidence type="ECO:0000313" key="4">
    <source>
        <dbReference type="Proteomes" id="UP000198891"/>
    </source>
</evidence>
<dbReference type="AlphaFoldDB" id="A0A1H3MRI1"/>
<dbReference type="EMBL" id="FNPZ01000001">
    <property type="protein sequence ID" value="SDY79120.1"/>
    <property type="molecule type" value="Genomic_DNA"/>
</dbReference>
<reference evidence="3 4" key="1">
    <citation type="submission" date="2016-10" db="EMBL/GenBank/DDBJ databases">
        <authorList>
            <person name="de Groot N.N."/>
        </authorList>
    </citation>
    <scope>NUCLEOTIDE SEQUENCE [LARGE SCALE GENOMIC DNA]</scope>
    <source>
        <strain evidence="3 4">CGMCC 4.3491</strain>
    </source>
</reference>
<dbReference type="Pfam" id="PF01557">
    <property type="entry name" value="FAA_hydrolase"/>
    <property type="match status" value="1"/>
</dbReference>
<dbReference type="GO" id="GO:0008684">
    <property type="term" value="F:2-oxopent-4-enoate hydratase activity"/>
    <property type="evidence" value="ECO:0007669"/>
    <property type="project" value="TreeGrafter"/>
</dbReference>
<name>A0A1H3MRI1_9MICO</name>
<dbReference type="InterPro" id="IPR036663">
    <property type="entry name" value="Fumarylacetoacetase_C_sf"/>
</dbReference>
<dbReference type="PANTHER" id="PTHR30143">
    <property type="entry name" value="ACID HYDRATASE"/>
    <property type="match status" value="1"/>
</dbReference>
<dbReference type="Proteomes" id="UP000198891">
    <property type="component" value="Unassembled WGS sequence"/>
</dbReference>
<dbReference type="OrthoDB" id="9792137at2"/>
<protein>
    <submittedName>
        <fullName evidence="3">2-keto-4-pentenoate hydratase</fullName>
    </submittedName>
</protein>
<dbReference type="InterPro" id="IPR050772">
    <property type="entry name" value="Hydratase-Decarb/MhpD_sf"/>
</dbReference>
<dbReference type="Gene3D" id="3.90.850.10">
    <property type="entry name" value="Fumarylacetoacetase-like, C-terminal domain"/>
    <property type="match status" value="1"/>
</dbReference>
<dbReference type="InterPro" id="IPR011234">
    <property type="entry name" value="Fumarylacetoacetase-like_C"/>
</dbReference>
<accession>A0A1H3MRI1</accession>
<dbReference type="PANTHER" id="PTHR30143:SF0">
    <property type="entry name" value="2-KETO-4-PENTENOATE HYDRATASE"/>
    <property type="match status" value="1"/>
</dbReference>
<gene>
    <name evidence="3" type="ORF">SAMN05216554_1530</name>
</gene>
<evidence type="ECO:0000313" key="3">
    <source>
        <dbReference type="EMBL" id="SDY79120.1"/>
    </source>
</evidence>
<dbReference type="SUPFAM" id="SSF56529">
    <property type="entry name" value="FAH"/>
    <property type="match status" value="1"/>
</dbReference>
<proteinExistence type="predicted"/>
<keyword evidence="4" id="KW-1185">Reference proteome</keyword>
<evidence type="ECO:0000259" key="2">
    <source>
        <dbReference type="Pfam" id="PF01557"/>
    </source>
</evidence>